<evidence type="ECO:0000313" key="1">
    <source>
        <dbReference type="EMBL" id="MFC5524013.1"/>
    </source>
</evidence>
<accession>A0ABW0QH81</accession>
<protein>
    <submittedName>
        <fullName evidence="1">Uncharacterized protein</fullName>
    </submittedName>
</protein>
<proteinExistence type="predicted"/>
<comment type="caution">
    <text evidence="1">The sequence shown here is derived from an EMBL/GenBank/DDBJ whole genome shotgun (WGS) entry which is preliminary data.</text>
</comment>
<name>A0ABW0QH81_9BURK</name>
<reference evidence="2" key="1">
    <citation type="journal article" date="2019" name="Int. J. Syst. Evol. Microbiol.">
        <title>The Global Catalogue of Microorganisms (GCM) 10K type strain sequencing project: providing services to taxonomists for standard genome sequencing and annotation.</title>
        <authorList>
            <consortium name="The Broad Institute Genomics Platform"/>
            <consortium name="The Broad Institute Genome Sequencing Center for Infectious Disease"/>
            <person name="Wu L."/>
            <person name="Ma J."/>
        </authorList>
    </citation>
    <scope>NUCLEOTIDE SEQUENCE [LARGE SCALE GENOMIC DNA]</scope>
    <source>
        <strain evidence="2">CGMCC 4.7277</strain>
    </source>
</reference>
<dbReference type="Proteomes" id="UP001596084">
    <property type="component" value="Unassembled WGS sequence"/>
</dbReference>
<dbReference type="EMBL" id="JBHSMX010000066">
    <property type="protein sequence ID" value="MFC5524013.1"/>
    <property type="molecule type" value="Genomic_DNA"/>
</dbReference>
<sequence>MTIYTLPVGLSGLKIKRLKFGQKRFDLRFQNGDSGAGQSRILAPPRWTAALVCPDGLSQAEAAIWRNLILQLQGMTHQLALPDLANLTPRGTMRGTLTLSAQANAGDTSLTITGGAGQANATLLTGDWIGIGSGGQRQLLNIAGDYTANGAGVIVVNISQPVRWQQAASSAVIWDGPTALFRQTSTDSSWDYEPGIRNGYSLDLMESWE</sequence>
<keyword evidence="2" id="KW-1185">Reference proteome</keyword>
<dbReference type="RefSeq" id="WP_068832056.1">
    <property type="nucleotide sequence ID" value="NZ_JBHSMX010000066.1"/>
</dbReference>
<organism evidence="1 2">
    <name type="scientific">Polaromonas jejuensis</name>
    <dbReference type="NCBI Taxonomy" id="457502"/>
    <lineage>
        <taxon>Bacteria</taxon>
        <taxon>Pseudomonadati</taxon>
        <taxon>Pseudomonadota</taxon>
        <taxon>Betaproteobacteria</taxon>
        <taxon>Burkholderiales</taxon>
        <taxon>Comamonadaceae</taxon>
        <taxon>Polaromonas</taxon>
    </lineage>
</organism>
<evidence type="ECO:0000313" key="2">
    <source>
        <dbReference type="Proteomes" id="UP001596084"/>
    </source>
</evidence>
<gene>
    <name evidence="1" type="ORF">ACFPP7_24340</name>
</gene>